<dbReference type="EMBL" id="FNGH01000001">
    <property type="protein sequence ID" value="SDK87743.1"/>
    <property type="molecule type" value="Genomic_DNA"/>
</dbReference>
<dbReference type="SUPFAM" id="SSF53187">
    <property type="entry name" value="Zn-dependent exopeptidases"/>
    <property type="match status" value="1"/>
</dbReference>
<dbReference type="InterPro" id="IPR051464">
    <property type="entry name" value="Peptidase_M42_aminopept"/>
</dbReference>
<keyword evidence="4 8" id="KW-0479">Metal-binding</keyword>
<accession>A0A1G9FHV4</accession>
<dbReference type="GO" id="GO:0046872">
    <property type="term" value="F:metal ion binding"/>
    <property type="evidence" value="ECO:0007669"/>
    <property type="project" value="UniProtKB-UniRule"/>
</dbReference>
<dbReference type="InterPro" id="IPR023367">
    <property type="entry name" value="Peptidase_M42_dom2"/>
</dbReference>
<dbReference type="PANTHER" id="PTHR32481:SF7">
    <property type="entry name" value="AMINOPEPTIDASE YHFE-RELATED"/>
    <property type="match status" value="1"/>
</dbReference>
<feature type="binding site" evidence="8">
    <location>
        <position position="78"/>
    </location>
    <ligand>
        <name>Zn(2+)</name>
        <dbReference type="ChEBI" id="CHEBI:29105"/>
        <label>1</label>
    </ligand>
</feature>
<dbReference type="GO" id="GO:0006508">
    <property type="term" value="P:proteolysis"/>
    <property type="evidence" value="ECO:0007669"/>
    <property type="project" value="UniProtKB-KW"/>
</dbReference>
<organism evidence="9 10">
    <name type="scientific">Franzmannia pantelleriensis</name>
    <dbReference type="NCBI Taxonomy" id="48727"/>
    <lineage>
        <taxon>Bacteria</taxon>
        <taxon>Pseudomonadati</taxon>
        <taxon>Pseudomonadota</taxon>
        <taxon>Gammaproteobacteria</taxon>
        <taxon>Oceanospirillales</taxon>
        <taxon>Halomonadaceae</taxon>
        <taxon>Franzmannia</taxon>
    </lineage>
</organism>
<keyword evidence="3" id="KW-0645">Protease</keyword>
<dbReference type="AlphaFoldDB" id="A0A1G9FHV4"/>
<protein>
    <submittedName>
        <fullName evidence="9">Putative aminopeptidase FrvX</fullName>
    </submittedName>
</protein>
<dbReference type="InterPro" id="IPR008007">
    <property type="entry name" value="Peptidase_M42"/>
</dbReference>
<keyword evidence="5" id="KW-0378">Hydrolase</keyword>
<name>A0A1G9FHV4_9GAMM</name>
<keyword evidence="2 9" id="KW-0031">Aminopeptidase</keyword>
<feature type="binding site" evidence="8">
    <location>
        <position position="197"/>
    </location>
    <ligand>
        <name>Zn(2+)</name>
        <dbReference type="ChEBI" id="CHEBI:29105"/>
        <label>2</label>
    </ligand>
</feature>
<feature type="binding site" evidence="8">
    <location>
        <position position="227"/>
    </location>
    <ligand>
        <name>Zn(2+)</name>
        <dbReference type="ChEBI" id="CHEBI:29105"/>
        <label>2</label>
    </ligand>
</feature>
<sequence length="355" mass="37969">MRHSGSGCETTMSLDADYLEEQLLVLLGIPSPSLHTADIADHLAAELVRLGLVTRRTVRGDLLAEAPGAMPRRAITAHMDTLGAMVVRLKDNGRLAVRPIGSWNARFADGARVKLHGESGAVLAEGTLLPTKASGHVYNEAVDRLPADWAHIELRLDLVETSPATLREQGIEVGALVSVDSQPRVTDSGFINARHLDNKAAIACLLAALRAGGLPQDVRLVFSCAEELGVGISQVMFDGVEEVLNLDIAAQGEGQNVCHDGVTIAMLDSLGPLHPVATRRLIALCRQHQIPFTRDCFPYYYCDGDAAAKAGLDVRNALACFGADASHGWERVHRDSLLALSRLVSAWLPTSDSGS</sequence>
<dbReference type="PIRSF" id="PIRSF001123">
    <property type="entry name" value="PepA_GA"/>
    <property type="match status" value="1"/>
</dbReference>
<dbReference type="PANTHER" id="PTHR32481">
    <property type="entry name" value="AMINOPEPTIDASE"/>
    <property type="match status" value="1"/>
</dbReference>
<evidence type="ECO:0000313" key="10">
    <source>
        <dbReference type="Proteomes" id="UP000199107"/>
    </source>
</evidence>
<evidence type="ECO:0000256" key="6">
    <source>
        <dbReference type="PIRNR" id="PIRNR001123"/>
    </source>
</evidence>
<evidence type="ECO:0000256" key="7">
    <source>
        <dbReference type="PIRSR" id="PIRSR001123-1"/>
    </source>
</evidence>
<feature type="active site" description="Proton acceptor" evidence="7">
    <location>
        <position position="226"/>
    </location>
</feature>
<evidence type="ECO:0000256" key="5">
    <source>
        <dbReference type="ARBA" id="ARBA00022801"/>
    </source>
</evidence>
<dbReference type="GO" id="GO:0004177">
    <property type="term" value="F:aminopeptidase activity"/>
    <property type="evidence" value="ECO:0007669"/>
    <property type="project" value="UniProtKB-UniRule"/>
</dbReference>
<comment type="cofactor">
    <cofactor evidence="8">
        <name>a divalent metal cation</name>
        <dbReference type="ChEBI" id="CHEBI:60240"/>
    </cofactor>
    <text evidence="8">Binds 2 divalent metal cations per subunit.</text>
</comment>
<proteinExistence type="inferred from homology"/>
<keyword evidence="10" id="KW-1185">Reference proteome</keyword>
<evidence type="ECO:0000256" key="2">
    <source>
        <dbReference type="ARBA" id="ARBA00022438"/>
    </source>
</evidence>
<reference evidence="10" key="1">
    <citation type="submission" date="2016-10" db="EMBL/GenBank/DDBJ databases">
        <authorList>
            <person name="Varghese N."/>
            <person name="Submissions S."/>
        </authorList>
    </citation>
    <scope>NUCLEOTIDE SEQUENCE [LARGE SCALE GENOMIC DNA]</scope>
    <source>
        <strain evidence="10">AAP</strain>
    </source>
</reference>
<dbReference type="Gene3D" id="2.40.30.40">
    <property type="entry name" value="Peptidase M42, domain 2"/>
    <property type="match status" value="1"/>
</dbReference>
<dbReference type="SUPFAM" id="SSF101821">
    <property type="entry name" value="Aminopeptidase/glucanase lid domain"/>
    <property type="match status" value="1"/>
</dbReference>
<evidence type="ECO:0000256" key="1">
    <source>
        <dbReference type="ARBA" id="ARBA00006272"/>
    </source>
</evidence>
<evidence type="ECO:0000256" key="8">
    <source>
        <dbReference type="PIRSR" id="PIRSR001123-2"/>
    </source>
</evidence>
<gene>
    <name evidence="9" type="ORF">SAMN05192555_101409</name>
</gene>
<dbReference type="Proteomes" id="UP000199107">
    <property type="component" value="Unassembled WGS sequence"/>
</dbReference>
<evidence type="ECO:0000256" key="4">
    <source>
        <dbReference type="ARBA" id="ARBA00022723"/>
    </source>
</evidence>
<feature type="binding site" evidence="8">
    <location>
        <position position="247"/>
    </location>
    <ligand>
        <name>Zn(2+)</name>
        <dbReference type="ChEBI" id="CHEBI:29105"/>
        <label>1</label>
    </ligand>
</feature>
<feature type="binding site" evidence="8">
    <location>
        <position position="197"/>
    </location>
    <ligand>
        <name>Zn(2+)</name>
        <dbReference type="ChEBI" id="CHEBI:29105"/>
        <label>1</label>
    </ligand>
</feature>
<comment type="similarity">
    <text evidence="1 6">Belongs to the peptidase M42 family.</text>
</comment>
<dbReference type="Pfam" id="PF05343">
    <property type="entry name" value="Peptidase_M42"/>
    <property type="match status" value="1"/>
</dbReference>
<evidence type="ECO:0000313" key="9">
    <source>
        <dbReference type="EMBL" id="SDK87743.1"/>
    </source>
</evidence>
<evidence type="ECO:0000256" key="3">
    <source>
        <dbReference type="ARBA" id="ARBA00022670"/>
    </source>
</evidence>
<dbReference type="Gene3D" id="3.40.630.10">
    <property type="entry name" value="Zn peptidases"/>
    <property type="match status" value="1"/>
</dbReference>